<dbReference type="STRING" id="1134406.ADN00_18185"/>
<dbReference type="PATRIC" id="fig|1134406.4.peg.2940"/>
<dbReference type="InterPro" id="IPR014958">
    <property type="entry name" value="DGC"/>
</dbReference>
<keyword evidence="2" id="KW-1185">Reference proteome</keyword>
<evidence type="ECO:0008006" key="3">
    <source>
        <dbReference type="Google" id="ProtNLM"/>
    </source>
</evidence>
<accession>A0A0P6WK10</accession>
<dbReference type="OrthoDB" id="2111735at2"/>
<reference evidence="1 2" key="1">
    <citation type="submission" date="2015-07" db="EMBL/GenBank/DDBJ databases">
        <title>Genome sequence of Ornatilinea apprima DSM 23815.</title>
        <authorList>
            <person name="Hemp J."/>
            <person name="Ward L.M."/>
            <person name="Pace L.A."/>
            <person name="Fischer W.W."/>
        </authorList>
    </citation>
    <scope>NUCLEOTIDE SEQUENCE [LARGE SCALE GENOMIC DNA]</scope>
    <source>
        <strain evidence="1 2">P3M-1</strain>
    </source>
</reference>
<sequence length="139" mass="15079">MSENKKVAIVPCSGIGKAFGTVSRVAAYQVVEDDRPEDTQLVPLALLVMGDEEHQEMLKEMPAITIDGCKLACATKMVQEAGGKVEKDFAVLEVFRRYRQFKPQGIAALNEDGEKLAAALAKEISEVVDEIVQKGAQDA</sequence>
<gene>
    <name evidence="1" type="ORF">ADN00_18185</name>
</gene>
<dbReference type="EMBL" id="LGCL01000045">
    <property type="protein sequence ID" value="KPL69997.1"/>
    <property type="molecule type" value="Genomic_DNA"/>
</dbReference>
<comment type="caution">
    <text evidence="1">The sequence shown here is derived from an EMBL/GenBank/DDBJ whole genome shotgun (WGS) entry which is preliminary data.</text>
</comment>
<dbReference type="Pfam" id="PF08859">
    <property type="entry name" value="DGC"/>
    <property type="match status" value="1"/>
</dbReference>
<organism evidence="1 2">
    <name type="scientific">Ornatilinea apprima</name>
    <dbReference type="NCBI Taxonomy" id="1134406"/>
    <lineage>
        <taxon>Bacteria</taxon>
        <taxon>Bacillati</taxon>
        <taxon>Chloroflexota</taxon>
        <taxon>Anaerolineae</taxon>
        <taxon>Anaerolineales</taxon>
        <taxon>Anaerolineaceae</taxon>
        <taxon>Ornatilinea</taxon>
    </lineage>
</organism>
<name>A0A0P6WK10_9CHLR</name>
<evidence type="ECO:0000313" key="2">
    <source>
        <dbReference type="Proteomes" id="UP000050417"/>
    </source>
</evidence>
<dbReference type="Proteomes" id="UP000050417">
    <property type="component" value="Unassembled WGS sequence"/>
</dbReference>
<proteinExistence type="predicted"/>
<dbReference type="AlphaFoldDB" id="A0A0P6WK10"/>
<dbReference type="RefSeq" id="WP_075064470.1">
    <property type="nucleotide sequence ID" value="NZ_LGCL01000045.1"/>
</dbReference>
<evidence type="ECO:0000313" key="1">
    <source>
        <dbReference type="EMBL" id="KPL69997.1"/>
    </source>
</evidence>
<protein>
    <recommendedName>
        <fullName evidence="3">Zinc-binding protein</fullName>
    </recommendedName>
</protein>